<protein>
    <submittedName>
        <fullName evidence="1">Uncharacterized protein</fullName>
    </submittedName>
</protein>
<evidence type="ECO:0000313" key="1">
    <source>
        <dbReference type="EMBL" id="OMJ18623.1"/>
    </source>
</evidence>
<organism evidence="1 2">
    <name type="scientific">Smittium culicis</name>
    <dbReference type="NCBI Taxonomy" id="133412"/>
    <lineage>
        <taxon>Eukaryota</taxon>
        <taxon>Fungi</taxon>
        <taxon>Fungi incertae sedis</taxon>
        <taxon>Zoopagomycota</taxon>
        <taxon>Kickxellomycotina</taxon>
        <taxon>Harpellomycetes</taxon>
        <taxon>Harpellales</taxon>
        <taxon>Legeriomycetaceae</taxon>
        <taxon>Smittium</taxon>
    </lineage>
</organism>
<comment type="caution">
    <text evidence="1">The sequence shown here is derived from an EMBL/GenBank/DDBJ whole genome shotgun (WGS) entry which is preliminary data.</text>
</comment>
<name>A0A1R1XVD5_9FUNG</name>
<reference evidence="1 2" key="1">
    <citation type="submission" date="2017-01" db="EMBL/GenBank/DDBJ databases">
        <authorList>
            <person name="Mah S.A."/>
            <person name="Swanson W.J."/>
            <person name="Moy G.W."/>
            <person name="Vacquier V.D."/>
        </authorList>
    </citation>
    <scope>NUCLEOTIDE SEQUENCE [LARGE SCALE GENOMIC DNA]</scope>
    <source>
        <strain evidence="1 2">GSMNP</strain>
    </source>
</reference>
<accession>A0A1R1XVD5</accession>
<dbReference type="OrthoDB" id="5588333at2759"/>
<dbReference type="Proteomes" id="UP000187283">
    <property type="component" value="Unassembled WGS sequence"/>
</dbReference>
<evidence type="ECO:0000313" key="2">
    <source>
        <dbReference type="Proteomes" id="UP000187283"/>
    </source>
</evidence>
<gene>
    <name evidence="1" type="ORF">AYI70_g5253</name>
</gene>
<keyword evidence="2" id="KW-1185">Reference proteome</keyword>
<proteinExistence type="predicted"/>
<dbReference type="AlphaFoldDB" id="A0A1R1XVD5"/>
<dbReference type="EMBL" id="LSSN01001698">
    <property type="protein sequence ID" value="OMJ18623.1"/>
    <property type="molecule type" value="Genomic_DNA"/>
</dbReference>
<dbReference type="STRING" id="133412.A0A1R1XVD5"/>
<sequence length="105" mass="11941">MHGPHDVGLFASRVYKKVEQYYSWFIDNQALAPKEKRAGRTKKKPKYVERISRYTRSISDLIRRGAGTSNPKGRAIGATLESNSAVSADEIVPHTFWSNYSMFDT</sequence>